<dbReference type="EMBL" id="KI669508">
    <property type="protein sequence ID" value="OCF32470.1"/>
    <property type="molecule type" value="Genomic_DNA"/>
</dbReference>
<accession>A0A1B9GN39</accession>
<evidence type="ECO:0000259" key="6">
    <source>
        <dbReference type="Pfam" id="PF00150"/>
    </source>
</evidence>
<evidence type="ECO:0000313" key="8">
    <source>
        <dbReference type="Proteomes" id="UP000092666"/>
    </source>
</evidence>
<evidence type="ECO:0000256" key="5">
    <source>
        <dbReference type="SAM" id="MobiDB-lite"/>
    </source>
</evidence>
<dbReference type="Pfam" id="PF00150">
    <property type="entry name" value="Cellulase"/>
    <property type="match status" value="1"/>
</dbReference>
<dbReference type="GO" id="GO:0009986">
    <property type="term" value="C:cell surface"/>
    <property type="evidence" value="ECO:0007669"/>
    <property type="project" value="TreeGrafter"/>
</dbReference>
<feature type="region of interest" description="Disordered" evidence="5">
    <location>
        <begin position="1"/>
        <end position="21"/>
    </location>
</feature>
<evidence type="ECO:0000313" key="7">
    <source>
        <dbReference type="EMBL" id="OCF32470.1"/>
    </source>
</evidence>
<dbReference type="GO" id="GO:0005576">
    <property type="term" value="C:extracellular region"/>
    <property type="evidence" value="ECO:0007669"/>
    <property type="project" value="TreeGrafter"/>
</dbReference>
<keyword evidence="3 4" id="KW-0326">Glycosidase</keyword>
<proteinExistence type="inferred from homology"/>
<dbReference type="InterPro" id="IPR017853">
    <property type="entry name" value="GH"/>
</dbReference>
<dbReference type="STRING" id="1296120.A0A1B9GN39"/>
<protein>
    <submittedName>
        <fullName evidence="7">Endoglucanase C</fullName>
    </submittedName>
</protein>
<reference evidence="8" key="2">
    <citation type="submission" date="2013-12" db="EMBL/GenBank/DDBJ databases">
        <title>Evolution of pathogenesis and genome organization in the Tremellales.</title>
        <authorList>
            <person name="Cuomo C."/>
            <person name="Litvintseva A."/>
            <person name="Heitman J."/>
            <person name="Chen Y."/>
            <person name="Sun S."/>
            <person name="Springer D."/>
            <person name="Dromer F."/>
            <person name="Young S."/>
            <person name="Zeng Q."/>
            <person name="Chapman S."/>
            <person name="Gujja S."/>
            <person name="Saif S."/>
            <person name="Birren B."/>
        </authorList>
    </citation>
    <scope>NUCLEOTIDE SEQUENCE [LARGE SCALE GENOMIC DNA]</scope>
    <source>
        <strain evidence="8">BCC8398</strain>
    </source>
</reference>
<dbReference type="FunFam" id="3.20.20.80:FF:000130">
    <property type="entry name" value="Endoglucanase C"/>
    <property type="match status" value="1"/>
</dbReference>
<dbReference type="PANTHER" id="PTHR31297">
    <property type="entry name" value="GLUCAN ENDO-1,6-BETA-GLUCOSIDASE B"/>
    <property type="match status" value="1"/>
</dbReference>
<dbReference type="SUPFAM" id="SSF51445">
    <property type="entry name" value="(Trans)glycosidases"/>
    <property type="match status" value="1"/>
</dbReference>
<dbReference type="InterPro" id="IPR001547">
    <property type="entry name" value="Glyco_hydro_5"/>
</dbReference>
<feature type="domain" description="Glycoside hydrolase family 5" evidence="6">
    <location>
        <begin position="98"/>
        <end position="358"/>
    </location>
</feature>
<evidence type="ECO:0000256" key="1">
    <source>
        <dbReference type="ARBA" id="ARBA00005641"/>
    </source>
</evidence>
<reference evidence="7 8" key="1">
    <citation type="submission" date="2013-07" db="EMBL/GenBank/DDBJ databases">
        <title>The Genome Sequence of Cryptococcus heveanensis BCC8398.</title>
        <authorList>
            <consortium name="The Broad Institute Genome Sequencing Platform"/>
            <person name="Cuomo C."/>
            <person name="Litvintseva A."/>
            <person name="Chen Y."/>
            <person name="Heitman J."/>
            <person name="Sun S."/>
            <person name="Springer D."/>
            <person name="Dromer F."/>
            <person name="Young S.K."/>
            <person name="Zeng Q."/>
            <person name="Gargeya S."/>
            <person name="Fitzgerald M."/>
            <person name="Abouelleil A."/>
            <person name="Alvarado L."/>
            <person name="Berlin A.M."/>
            <person name="Chapman S.B."/>
            <person name="Dewar J."/>
            <person name="Goldberg J."/>
            <person name="Griggs A."/>
            <person name="Gujja S."/>
            <person name="Hansen M."/>
            <person name="Howarth C."/>
            <person name="Imamovic A."/>
            <person name="Larimer J."/>
            <person name="McCowan C."/>
            <person name="Murphy C."/>
            <person name="Pearson M."/>
            <person name="Priest M."/>
            <person name="Roberts A."/>
            <person name="Saif S."/>
            <person name="Shea T."/>
            <person name="Sykes S."/>
            <person name="Wortman J."/>
            <person name="Nusbaum C."/>
            <person name="Birren B."/>
        </authorList>
    </citation>
    <scope>NUCLEOTIDE SEQUENCE [LARGE SCALE GENOMIC DNA]</scope>
    <source>
        <strain evidence="7 8">BCC8398</strain>
    </source>
</reference>
<dbReference type="PANTHER" id="PTHR31297:SF13">
    <property type="entry name" value="PUTATIVE-RELATED"/>
    <property type="match status" value="1"/>
</dbReference>
<gene>
    <name evidence="7" type="ORF">I316_05897</name>
</gene>
<sequence length="523" mass="60279">MGSFQSKPAANAKARAEPAGLETRTSDEYLRVRGDKITLREEEVILKGAAIGGWMNMENFITGYTGHEHQLRAAMKDALGEEKYEYFFDKFLQYFFQEEDAKFFASLGLNCIRIPVNYHHFEDDMNPRVFKKEGLKHLDRVVDICAKHGIYTVIDLHAAPGGQNFDWHSDNATHKALFYDHKDFQDRTILIWEHLARHYKNNTWVAGYNPLNEPTDEKHVRLISFYERVEKAIRAIDPNHILFLDTFASDFSHFDKPLPNSVYTCHDYSDYGFPNPPEPYTGSKEQVALHQRSFEDKTAYMRKHKGPIWVGEWGPVYQNANDGIPDWEKINDTRFEVLKLQLGIFGDAGASWSIWLYKDIGFQGMVYAAEDTAYVKLLKDFLRKKRSLAADKWGADDTPVRALFTPLEQWLESACPSFKNRYPAPTAGGVNSSWKIGNHVSRLMRNILLSEELVLEFASVFKGKSYAELDELAKSFEFAQCVQRERLNQILKADSKRTDHVDEKAQARSSGQQVWNWSEKTIV</sequence>
<dbReference type="AlphaFoldDB" id="A0A1B9GN39"/>
<evidence type="ECO:0000256" key="2">
    <source>
        <dbReference type="ARBA" id="ARBA00022801"/>
    </source>
</evidence>
<evidence type="ECO:0000256" key="4">
    <source>
        <dbReference type="RuleBase" id="RU361153"/>
    </source>
</evidence>
<feature type="compositionally biased region" description="Low complexity" evidence="5">
    <location>
        <begin position="7"/>
        <end position="19"/>
    </location>
</feature>
<keyword evidence="8" id="KW-1185">Reference proteome</keyword>
<dbReference type="OrthoDB" id="1887033at2759"/>
<dbReference type="Gene3D" id="3.20.20.80">
    <property type="entry name" value="Glycosidases"/>
    <property type="match status" value="1"/>
</dbReference>
<dbReference type="Proteomes" id="UP000092666">
    <property type="component" value="Unassembled WGS sequence"/>
</dbReference>
<name>A0A1B9GN39_9TREE</name>
<comment type="similarity">
    <text evidence="1 4">Belongs to the glycosyl hydrolase 5 (cellulase A) family.</text>
</comment>
<keyword evidence="2 4" id="KW-0378">Hydrolase</keyword>
<organism evidence="7 8">
    <name type="scientific">Kwoniella heveanensis BCC8398</name>
    <dbReference type="NCBI Taxonomy" id="1296120"/>
    <lineage>
        <taxon>Eukaryota</taxon>
        <taxon>Fungi</taxon>
        <taxon>Dikarya</taxon>
        <taxon>Basidiomycota</taxon>
        <taxon>Agaricomycotina</taxon>
        <taxon>Tremellomycetes</taxon>
        <taxon>Tremellales</taxon>
        <taxon>Cryptococcaceae</taxon>
        <taxon>Kwoniella</taxon>
    </lineage>
</organism>
<evidence type="ECO:0000256" key="3">
    <source>
        <dbReference type="ARBA" id="ARBA00023295"/>
    </source>
</evidence>
<dbReference type="GO" id="GO:0008422">
    <property type="term" value="F:beta-glucosidase activity"/>
    <property type="evidence" value="ECO:0007669"/>
    <property type="project" value="TreeGrafter"/>
</dbReference>
<dbReference type="GO" id="GO:0009251">
    <property type="term" value="P:glucan catabolic process"/>
    <property type="evidence" value="ECO:0007669"/>
    <property type="project" value="TreeGrafter"/>
</dbReference>
<dbReference type="InterPro" id="IPR050386">
    <property type="entry name" value="Glycosyl_hydrolase_5"/>
</dbReference>